<feature type="domain" description="Flagellar motor switch protein FliN-like C-terminal" evidence="11">
    <location>
        <begin position="230"/>
        <end position="300"/>
    </location>
</feature>
<name>A0A942U1U4_9BACI</name>
<evidence type="ECO:0000259" key="11">
    <source>
        <dbReference type="Pfam" id="PF01052"/>
    </source>
</evidence>
<keyword evidence="12" id="KW-0969">Cilium</keyword>
<comment type="caution">
    <text evidence="12">The sequence shown here is derived from an EMBL/GenBank/DDBJ whole genome shotgun (WGS) entry which is preliminary data.</text>
</comment>
<dbReference type="InterPro" id="IPR028976">
    <property type="entry name" value="CheC-like_sf"/>
</dbReference>
<keyword evidence="6" id="KW-0145">Chemotaxis</keyword>
<dbReference type="GO" id="GO:0050918">
    <property type="term" value="P:positive chemotaxis"/>
    <property type="evidence" value="ECO:0007669"/>
    <property type="project" value="TreeGrafter"/>
</dbReference>
<reference evidence="12" key="1">
    <citation type="submission" date="2021-05" db="EMBL/GenBank/DDBJ databases">
        <title>Novel Bacillus species.</title>
        <authorList>
            <person name="Liu G."/>
        </authorList>
    </citation>
    <scope>NUCLEOTIDE SEQUENCE</scope>
    <source>
        <strain evidence="12">FJAT-49825</strain>
    </source>
</reference>
<evidence type="ECO:0000256" key="3">
    <source>
        <dbReference type="ARBA" id="ARBA00011049"/>
    </source>
</evidence>
<dbReference type="SUPFAM" id="SSF101801">
    <property type="entry name" value="Surface presentation of antigens (SPOA)"/>
    <property type="match status" value="1"/>
</dbReference>
<evidence type="ECO:0000256" key="9">
    <source>
        <dbReference type="ARBA" id="ARBA00023143"/>
    </source>
</evidence>
<dbReference type="InterPro" id="IPR001543">
    <property type="entry name" value="FliN-like_C"/>
</dbReference>
<dbReference type="Proteomes" id="UP000679749">
    <property type="component" value="Unassembled WGS sequence"/>
</dbReference>
<dbReference type="GO" id="GO:0009425">
    <property type="term" value="C:bacterial-type flagellum basal body"/>
    <property type="evidence" value="ECO:0007669"/>
    <property type="project" value="UniProtKB-SubCell"/>
</dbReference>
<dbReference type="AlphaFoldDB" id="A0A942U1U4"/>
<evidence type="ECO:0000256" key="8">
    <source>
        <dbReference type="ARBA" id="ARBA00023136"/>
    </source>
</evidence>
<dbReference type="PANTHER" id="PTHR30034">
    <property type="entry name" value="FLAGELLAR MOTOR SWITCH PROTEIN FLIM"/>
    <property type="match status" value="1"/>
</dbReference>
<dbReference type="GO" id="GO:0071978">
    <property type="term" value="P:bacterial-type flagellum-dependent swarming motility"/>
    <property type="evidence" value="ECO:0007669"/>
    <property type="project" value="TreeGrafter"/>
</dbReference>
<dbReference type="EMBL" id="JAGYPF010000002">
    <property type="protein sequence ID" value="MBS4213036.1"/>
    <property type="molecule type" value="Genomic_DNA"/>
</dbReference>
<dbReference type="NCBIfam" id="TIGR01397">
    <property type="entry name" value="fliM_switch"/>
    <property type="match status" value="1"/>
</dbReference>
<dbReference type="Gene3D" id="3.40.1550.10">
    <property type="entry name" value="CheC-like"/>
    <property type="match status" value="1"/>
</dbReference>
<evidence type="ECO:0000256" key="10">
    <source>
        <dbReference type="NCBIfam" id="TIGR01397"/>
    </source>
</evidence>
<keyword evidence="12" id="KW-0282">Flagellum</keyword>
<keyword evidence="9" id="KW-0975">Bacterial flagellum</keyword>
<evidence type="ECO:0000256" key="1">
    <source>
        <dbReference type="ARBA" id="ARBA00004117"/>
    </source>
</evidence>
<keyword evidence="12" id="KW-0966">Cell projection</keyword>
<gene>
    <name evidence="12" type="primary">fliM</name>
    <name evidence="12" type="ORF">KHA99_11310</name>
</gene>
<organism evidence="12 13">
    <name type="scientific">Neobacillus rhizophilus</name>
    <dbReference type="NCBI Taxonomy" id="2833579"/>
    <lineage>
        <taxon>Bacteria</taxon>
        <taxon>Bacillati</taxon>
        <taxon>Bacillota</taxon>
        <taxon>Bacilli</taxon>
        <taxon>Bacillales</taxon>
        <taxon>Bacillaceae</taxon>
        <taxon>Neobacillus</taxon>
    </lineage>
</organism>
<dbReference type="SUPFAM" id="SSF103039">
    <property type="entry name" value="CheC-like"/>
    <property type="match status" value="1"/>
</dbReference>
<dbReference type="PANTHER" id="PTHR30034:SF6">
    <property type="entry name" value="YOP PROTEINS TRANSLOCATION PROTEIN Q"/>
    <property type="match status" value="1"/>
</dbReference>
<sequence>MKEKIIQNSQDVKVYDFKKALRLSMEQVRVLTRIHDNFAYQLASAISTQLRTIVQVDVVSVNQMLYEEFIKELPAYTILNVFETSEKGRMIMELKPQMAYAILNRLLGGRELSASPEDKMTLTQIENKILHKLFEGFVENLRKSWKDLMNVDLKVFEIETNPQFLQVAIPNETVIVIAFTIKIGDVTERMHICIPYIILEPFLPKLSSYQLFSTRSHAKSTQESKLLKSKIEELEIPLSVELGRSKISIEEFLSLNVGDVIQLNQLYDEPLKAKVGKEVKFFVKPGVKKTRLAAEIETVLEKEGK</sequence>
<dbReference type="RefSeq" id="WP_213117550.1">
    <property type="nucleotide sequence ID" value="NZ_JAGYPF010000002.1"/>
</dbReference>
<accession>A0A942U1U4</accession>
<evidence type="ECO:0000256" key="4">
    <source>
        <dbReference type="ARBA" id="ARBA00021898"/>
    </source>
</evidence>
<keyword evidence="13" id="KW-1185">Reference proteome</keyword>
<dbReference type="Gene3D" id="2.30.330.10">
    <property type="entry name" value="SpoA-like"/>
    <property type="match status" value="1"/>
</dbReference>
<dbReference type="Pfam" id="PF01052">
    <property type="entry name" value="FliMN_C"/>
    <property type="match status" value="1"/>
</dbReference>
<evidence type="ECO:0000256" key="5">
    <source>
        <dbReference type="ARBA" id="ARBA00022475"/>
    </source>
</evidence>
<evidence type="ECO:0000256" key="2">
    <source>
        <dbReference type="ARBA" id="ARBA00004202"/>
    </source>
</evidence>
<dbReference type="CDD" id="cd17908">
    <property type="entry name" value="FliM"/>
    <property type="match status" value="1"/>
</dbReference>
<dbReference type="PIRSF" id="PIRSF002888">
    <property type="entry name" value="FliM"/>
    <property type="match status" value="1"/>
</dbReference>
<evidence type="ECO:0000313" key="12">
    <source>
        <dbReference type="EMBL" id="MBS4213036.1"/>
    </source>
</evidence>
<protein>
    <recommendedName>
        <fullName evidence="4 10">Flagellar motor switch protein FliM</fullName>
    </recommendedName>
</protein>
<evidence type="ECO:0000313" key="13">
    <source>
        <dbReference type="Proteomes" id="UP000679749"/>
    </source>
</evidence>
<evidence type="ECO:0000256" key="7">
    <source>
        <dbReference type="ARBA" id="ARBA00022779"/>
    </source>
</evidence>
<evidence type="ECO:0000256" key="6">
    <source>
        <dbReference type="ARBA" id="ARBA00022500"/>
    </source>
</evidence>
<dbReference type="PRINTS" id="PR00955">
    <property type="entry name" value="FLGMOTORFLIM"/>
</dbReference>
<dbReference type="InterPro" id="IPR036429">
    <property type="entry name" value="SpoA-like_sf"/>
</dbReference>
<comment type="subcellular location">
    <subcellularLocation>
        <location evidence="1">Bacterial flagellum basal body</location>
    </subcellularLocation>
    <subcellularLocation>
        <location evidence="2">Cell membrane</location>
        <topology evidence="2">Peripheral membrane protein</topology>
    </subcellularLocation>
</comment>
<dbReference type="Pfam" id="PF02154">
    <property type="entry name" value="FliM"/>
    <property type="match status" value="1"/>
</dbReference>
<keyword evidence="8" id="KW-0472">Membrane</keyword>
<comment type="similarity">
    <text evidence="3">Belongs to the FliM family.</text>
</comment>
<keyword evidence="5" id="KW-1003">Cell membrane</keyword>
<keyword evidence="7" id="KW-0283">Flagellar rotation</keyword>
<proteinExistence type="inferred from homology"/>
<dbReference type="InterPro" id="IPR001689">
    <property type="entry name" value="Flag_FliM"/>
</dbReference>
<dbReference type="GO" id="GO:0003774">
    <property type="term" value="F:cytoskeletal motor activity"/>
    <property type="evidence" value="ECO:0007669"/>
    <property type="project" value="InterPro"/>
</dbReference>
<dbReference type="GO" id="GO:0005886">
    <property type="term" value="C:plasma membrane"/>
    <property type="evidence" value="ECO:0007669"/>
    <property type="project" value="UniProtKB-SubCell"/>
</dbReference>